<proteinExistence type="predicted"/>
<keyword evidence="2" id="KW-1185">Reference proteome</keyword>
<accession>D1NXG7</accession>
<gene>
    <name evidence="1" type="ORF">PROVRUST_04596</name>
</gene>
<evidence type="ECO:0000313" key="2">
    <source>
        <dbReference type="Proteomes" id="UP000005512"/>
    </source>
</evidence>
<dbReference type="AlphaFoldDB" id="D1NXG7"/>
<name>D1NXG7_9GAMM</name>
<reference evidence="1" key="1">
    <citation type="submission" date="2009-12" db="EMBL/GenBank/DDBJ databases">
        <authorList>
            <person name="Weinstock G."/>
            <person name="Sodergren E."/>
            <person name="Clifton S."/>
            <person name="Fulton L."/>
            <person name="Fulton B."/>
            <person name="Courtney L."/>
            <person name="Fronick C."/>
            <person name="Harrison M."/>
            <person name="Strong C."/>
            <person name="Farmer C."/>
            <person name="Delahaunty K."/>
            <person name="Markovic C."/>
            <person name="Hall O."/>
            <person name="Minx P."/>
            <person name="Tomlinson C."/>
            <person name="Mitreva M."/>
            <person name="Nelson J."/>
            <person name="Hou S."/>
            <person name="Wollam A."/>
            <person name="Pepin K.H."/>
            <person name="Johnson M."/>
            <person name="Bhonagiri V."/>
            <person name="Nash W.E."/>
            <person name="Warren W."/>
            <person name="Chinwalla A."/>
            <person name="Mardis E.R."/>
            <person name="Wilson R.K."/>
        </authorList>
    </citation>
    <scope>NUCLEOTIDE SEQUENCE [LARGE SCALE GENOMIC DNA]</scope>
    <source>
        <strain evidence="1">DSM 4541</strain>
    </source>
</reference>
<dbReference type="EMBL" id="ABXV02000002">
    <property type="protein sequence ID" value="EFB74106.1"/>
    <property type="molecule type" value="Genomic_DNA"/>
</dbReference>
<organism evidence="1 2">
    <name type="scientific">Providencia rustigianii DSM 4541</name>
    <dbReference type="NCBI Taxonomy" id="500637"/>
    <lineage>
        <taxon>Bacteria</taxon>
        <taxon>Pseudomonadati</taxon>
        <taxon>Pseudomonadota</taxon>
        <taxon>Gammaproteobacteria</taxon>
        <taxon>Enterobacterales</taxon>
        <taxon>Morganellaceae</taxon>
        <taxon>Providencia</taxon>
    </lineage>
</organism>
<protein>
    <submittedName>
        <fullName evidence="1">Uncharacterized protein</fullName>
    </submittedName>
</protein>
<dbReference type="Proteomes" id="UP000005512">
    <property type="component" value="Unassembled WGS sequence"/>
</dbReference>
<comment type="caution">
    <text evidence="1">The sequence shown here is derived from an EMBL/GenBank/DDBJ whole genome shotgun (WGS) entry which is preliminary data.</text>
</comment>
<sequence length="55" mass="6144">MRSASNFLWRGLSSPLIKSKLGIFLKIHFSLLSSYTIPLSGSLGCPYLFELLLRA</sequence>
<evidence type="ECO:0000313" key="1">
    <source>
        <dbReference type="EMBL" id="EFB74106.1"/>
    </source>
</evidence>
<dbReference type="HOGENOM" id="CLU_3028817_0_0_6"/>